<gene>
    <name evidence="2" type="ORF">EYF80_015554</name>
</gene>
<dbReference type="Proteomes" id="UP000314294">
    <property type="component" value="Unassembled WGS sequence"/>
</dbReference>
<feature type="region of interest" description="Disordered" evidence="1">
    <location>
        <begin position="1"/>
        <end position="38"/>
    </location>
</feature>
<evidence type="ECO:0000256" key="1">
    <source>
        <dbReference type="SAM" id="MobiDB-lite"/>
    </source>
</evidence>
<comment type="caution">
    <text evidence="2">The sequence shown here is derived from an EMBL/GenBank/DDBJ whole genome shotgun (WGS) entry which is preliminary data.</text>
</comment>
<dbReference type="EMBL" id="SRLO01000116">
    <property type="protein sequence ID" value="TNN74311.1"/>
    <property type="molecule type" value="Genomic_DNA"/>
</dbReference>
<accession>A0A4Z2I995</accession>
<reference evidence="2 3" key="1">
    <citation type="submission" date="2019-03" db="EMBL/GenBank/DDBJ databases">
        <title>First draft genome of Liparis tanakae, snailfish: a comprehensive survey of snailfish specific genes.</title>
        <authorList>
            <person name="Kim W."/>
            <person name="Song I."/>
            <person name="Jeong J.-H."/>
            <person name="Kim D."/>
            <person name="Kim S."/>
            <person name="Ryu S."/>
            <person name="Song J.Y."/>
            <person name="Lee S.K."/>
        </authorList>
    </citation>
    <scope>NUCLEOTIDE SEQUENCE [LARGE SCALE GENOMIC DNA]</scope>
    <source>
        <tissue evidence="2">Muscle</tissue>
    </source>
</reference>
<feature type="compositionally biased region" description="Basic and acidic residues" evidence="1">
    <location>
        <begin position="26"/>
        <end position="35"/>
    </location>
</feature>
<proteinExistence type="predicted"/>
<evidence type="ECO:0000313" key="2">
    <source>
        <dbReference type="EMBL" id="TNN74311.1"/>
    </source>
</evidence>
<protein>
    <submittedName>
        <fullName evidence="2">Uncharacterized protein</fullName>
    </submittedName>
</protein>
<sequence length="87" mass="9738">MSHATLPLPTASDEQEEAAGDIDILQQREKKKNEDSDCQVGLLRNGKKFKTGSSSQSYIQGHFHMGWSSFYFEKKTPDKHLDVPIGA</sequence>
<dbReference type="AlphaFoldDB" id="A0A4Z2I995"/>
<keyword evidence="3" id="KW-1185">Reference proteome</keyword>
<name>A0A4Z2I995_9TELE</name>
<organism evidence="2 3">
    <name type="scientific">Liparis tanakae</name>
    <name type="common">Tanaka's snailfish</name>
    <dbReference type="NCBI Taxonomy" id="230148"/>
    <lineage>
        <taxon>Eukaryota</taxon>
        <taxon>Metazoa</taxon>
        <taxon>Chordata</taxon>
        <taxon>Craniata</taxon>
        <taxon>Vertebrata</taxon>
        <taxon>Euteleostomi</taxon>
        <taxon>Actinopterygii</taxon>
        <taxon>Neopterygii</taxon>
        <taxon>Teleostei</taxon>
        <taxon>Neoteleostei</taxon>
        <taxon>Acanthomorphata</taxon>
        <taxon>Eupercaria</taxon>
        <taxon>Perciformes</taxon>
        <taxon>Cottioidei</taxon>
        <taxon>Cottales</taxon>
        <taxon>Liparidae</taxon>
        <taxon>Liparis</taxon>
    </lineage>
</organism>
<evidence type="ECO:0000313" key="3">
    <source>
        <dbReference type="Proteomes" id="UP000314294"/>
    </source>
</evidence>